<name>A0AC61S9M2_9EURY</name>
<reference evidence="1" key="1">
    <citation type="submission" date="2018-09" db="EMBL/GenBank/DDBJ databases">
        <title>A genomic encyclopedia of anaerobic methanotrophic archaea.</title>
        <authorList>
            <person name="Skennerton C.T."/>
            <person name="Chadwick G.L."/>
            <person name="Laso-Perez R."/>
            <person name="Leu A.O."/>
            <person name="Speth D.R."/>
            <person name="Yu H."/>
            <person name="Morgan-Lang C."/>
            <person name="Hatzenpichler R."/>
            <person name="Goudeau D."/>
            <person name="Malmstrom R."/>
            <person name="Woyke T."/>
            <person name="Hallam S."/>
            <person name="Tyson G.W."/>
            <person name="Wegener G."/>
            <person name="Boetius A."/>
            <person name="Orphan V.J."/>
        </authorList>
    </citation>
    <scope>NUCLEOTIDE SEQUENCE</scope>
    <source>
        <strain evidence="1">CONS3730D10UFb2</strain>
    </source>
</reference>
<proteinExistence type="predicted"/>
<dbReference type="Proteomes" id="UP000315423">
    <property type="component" value="Unassembled WGS sequence"/>
</dbReference>
<comment type="caution">
    <text evidence="1">The sequence shown here is derived from an EMBL/GenBank/DDBJ whole genome shotgun (WGS) entry which is preliminary data.</text>
</comment>
<accession>A0AC61S9M2</accession>
<organism evidence="1 2">
    <name type="scientific">Candidatus Methanomarinus sp</name>
    <dbReference type="NCBI Taxonomy" id="3386244"/>
    <lineage>
        <taxon>Archaea</taxon>
        <taxon>Methanobacteriati</taxon>
        <taxon>Methanobacteriota</taxon>
        <taxon>Stenosarchaea group</taxon>
        <taxon>Methanomicrobia</taxon>
        <taxon>Methanosarcinales</taxon>
        <taxon>ANME-2 cluster</taxon>
        <taxon>Candidatus Methanocomedenaceae</taxon>
        <taxon>Candidatus Methanomarinus</taxon>
    </lineage>
</organism>
<sequence length="341" mass="39853">MTKIETNVGDNEWERFLDNYNTASIYHTPQWKDFLEKTFNYGPHYLFAKDKNDNITGLLSLFYVKSKLTGNRLCSVPFSHICGYIGSEHSKDGLINKGIDLFLKTDANYFEIRDLVNSNGFCDQNLFSTQILELSSNIDETWKKLSKGTRNSTKKSKNSGIYVYSTKNIEDLKQFYELNCITKKRIGVPCHPWNFYENMFKSLNERVSLYVAKYSDEIVAGGIFIYFGDTVIYGYAASNPRYLNIRPNNALTWKSIEDACVNGYHYFDFGRTSYDNKGLIEYKRRWGTVEKKLYYSYYPYNPESLTGNRENIKYKYGTKVIQKMPMSVYKKFSDSMFQHFG</sequence>
<protein>
    <submittedName>
        <fullName evidence="1">Peptidoglycan bridge formation glycyltransferase FemA/FemB family protein</fullName>
    </submittedName>
</protein>
<gene>
    <name evidence="1" type="ORF">C5S46_05775</name>
</gene>
<dbReference type="EMBL" id="QYBA01000193">
    <property type="protein sequence ID" value="TKY91452.1"/>
    <property type="molecule type" value="Genomic_DNA"/>
</dbReference>
<evidence type="ECO:0000313" key="2">
    <source>
        <dbReference type="Proteomes" id="UP000315423"/>
    </source>
</evidence>
<evidence type="ECO:0000313" key="1">
    <source>
        <dbReference type="EMBL" id="TKY91452.1"/>
    </source>
</evidence>